<dbReference type="AlphaFoldDB" id="A0A8X7VFQ6"/>
<evidence type="ECO:0000313" key="1">
    <source>
        <dbReference type="EMBL" id="KAG2310401.1"/>
    </source>
</evidence>
<organism evidence="1 2">
    <name type="scientific">Brassica carinata</name>
    <name type="common">Ethiopian mustard</name>
    <name type="synonym">Abyssinian cabbage</name>
    <dbReference type="NCBI Taxonomy" id="52824"/>
    <lineage>
        <taxon>Eukaryota</taxon>
        <taxon>Viridiplantae</taxon>
        <taxon>Streptophyta</taxon>
        <taxon>Embryophyta</taxon>
        <taxon>Tracheophyta</taxon>
        <taxon>Spermatophyta</taxon>
        <taxon>Magnoliopsida</taxon>
        <taxon>eudicotyledons</taxon>
        <taxon>Gunneridae</taxon>
        <taxon>Pentapetalae</taxon>
        <taxon>rosids</taxon>
        <taxon>malvids</taxon>
        <taxon>Brassicales</taxon>
        <taxon>Brassicaceae</taxon>
        <taxon>Brassiceae</taxon>
        <taxon>Brassica</taxon>
    </lineage>
</organism>
<accession>A0A8X7VFQ6</accession>
<keyword evidence="2" id="KW-1185">Reference proteome</keyword>
<reference evidence="1 2" key="1">
    <citation type="submission" date="2020-02" db="EMBL/GenBank/DDBJ databases">
        <authorList>
            <person name="Ma Q."/>
            <person name="Huang Y."/>
            <person name="Song X."/>
            <person name="Pei D."/>
        </authorList>
    </citation>
    <scope>NUCLEOTIDE SEQUENCE [LARGE SCALE GENOMIC DNA]</scope>
    <source>
        <strain evidence="1">Sxm20200214</strain>
        <tissue evidence="1">Leaf</tissue>
    </source>
</reference>
<name>A0A8X7VFQ6_BRACI</name>
<protein>
    <submittedName>
        <fullName evidence="1">Uncharacterized protein</fullName>
    </submittedName>
</protein>
<sequence>MVMPCFCLNRLHPGLPFSPKFCHFDCDCDCSSFDSTTFISSVWSFISLSFPCWSTLSYQQ</sequence>
<evidence type="ECO:0000313" key="2">
    <source>
        <dbReference type="Proteomes" id="UP000886595"/>
    </source>
</evidence>
<comment type="caution">
    <text evidence="1">The sequence shown here is derived from an EMBL/GenBank/DDBJ whole genome shotgun (WGS) entry which is preliminary data.</text>
</comment>
<proteinExistence type="predicted"/>
<dbReference type="EMBL" id="JAAMPC010000005">
    <property type="protein sequence ID" value="KAG2310401.1"/>
    <property type="molecule type" value="Genomic_DNA"/>
</dbReference>
<dbReference type="Proteomes" id="UP000886595">
    <property type="component" value="Unassembled WGS sequence"/>
</dbReference>
<gene>
    <name evidence="1" type="ORF">Bca52824_021958</name>
</gene>